<evidence type="ECO:0000256" key="8">
    <source>
        <dbReference type="ARBA" id="ARBA00031934"/>
    </source>
</evidence>
<evidence type="ECO:0000256" key="11">
    <source>
        <dbReference type="ARBA" id="ARBA00093191"/>
    </source>
</evidence>
<dbReference type="SUPFAM" id="SSF53474">
    <property type="entry name" value="alpha/beta-Hydrolases"/>
    <property type="match status" value="1"/>
</dbReference>
<keyword evidence="15" id="KW-1185">Reference proteome</keyword>
<evidence type="ECO:0000256" key="4">
    <source>
        <dbReference type="ARBA" id="ARBA00022729"/>
    </source>
</evidence>
<protein>
    <recommendedName>
        <fullName evidence="3">Palmitoyl-protein thioesterase 1</fullName>
        <ecNumber evidence="9">3.1.2.2</ecNumber>
        <ecNumber evidence="2">3.1.2.22</ecNumber>
    </recommendedName>
    <alternativeName>
        <fullName evidence="8">Palmitoyl-protein hydrolase 1</fullName>
    </alternativeName>
</protein>
<dbReference type="EC" id="3.1.2.22" evidence="2"/>
<comment type="similarity">
    <text evidence="1">Belongs to the palmitoyl-protein thioesterase family.</text>
</comment>
<evidence type="ECO:0000256" key="6">
    <source>
        <dbReference type="ARBA" id="ARBA00023157"/>
    </source>
</evidence>
<dbReference type="EMBL" id="OU015568">
    <property type="protein sequence ID" value="CAG5091434.1"/>
    <property type="molecule type" value="Genomic_DNA"/>
</dbReference>
<evidence type="ECO:0000313" key="14">
    <source>
        <dbReference type="EMBL" id="CAG5091434.1"/>
    </source>
</evidence>
<dbReference type="PANTHER" id="PTHR11247">
    <property type="entry name" value="PALMITOYL-PROTEIN THIOESTERASE/DOLICHYLDIPHOSPHATASE 1"/>
    <property type="match status" value="1"/>
</dbReference>
<keyword evidence="7" id="KW-0325">Glycoprotein</keyword>
<comment type="catalytic activity">
    <reaction evidence="12">
        <text>S-hexadecanoyl-N-acetylcysteamine + H2O = N-acetylcysteamine + hexadecanoate + H(+)</text>
        <dbReference type="Rhea" id="RHEA:84099"/>
        <dbReference type="ChEBI" id="CHEBI:7896"/>
        <dbReference type="ChEBI" id="CHEBI:15377"/>
        <dbReference type="ChEBI" id="CHEBI:15378"/>
        <dbReference type="ChEBI" id="CHEBI:74410"/>
        <dbReference type="ChEBI" id="CHEBI:233601"/>
    </reaction>
</comment>
<evidence type="ECO:0000256" key="9">
    <source>
        <dbReference type="ARBA" id="ARBA00038848"/>
    </source>
</evidence>
<name>A0ABN7S915_OIKDI</name>
<evidence type="ECO:0000256" key="10">
    <source>
        <dbReference type="ARBA" id="ARBA00047734"/>
    </source>
</evidence>
<accession>A0ABN7S915</accession>
<dbReference type="Pfam" id="PF02089">
    <property type="entry name" value="Palm_thioest"/>
    <property type="match status" value="1"/>
</dbReference>
<dbReference type="InterPro" id="IPR029058">
    <property type="entry name" value="AB_hydrolase_fold"/>
</dbReference>
<keyword evidence="5" id="KW-0378">Hydrolase</keyword>
<evidence type="ECO:0000256" key="5">
    <source>
        <dbReference type="ARBA" id="ARBA00022801"/>
    </source>
</evidence>
<evidence type="ECO:0000256" key="3">
    <source>
        <dbReference type="ARBA" id="ARBA00014212"/>
    </source>
</evidence>
<dbReference type="Gene3D" id="3.40.50.1820">
    <property type="entry name" value="alpha/beta hydrolase"/>
    <property type="match status" value="1"/>
</dbReference>
<evidence type="ECO:0000256" key="1">
    <source>
        <dbReference type="ARBA" id="ARBA00010758"/>
    </source>
</evidence>
<comment type="catalytic activity">
    <reaction evidence="11">
        <text>S-hexadecanoyl-N-acetylcysteine methyl ester + H2O = N-acetylcysteine methyl ester + hexadecanoate + H(+)</text>
        <dbReference type="Rhea" id="RHEA:84103"/>
        <dbReference type="ChEBI" id="CHEBI:7896"/>
        <dbReference type="ChEBI" id="CHEBI:15377"/>
        <dbReference type="ChEBI" id="CHEBI:15378"/>
        <dbReference type="ChEBI" id="CHEBI:233604"/>
        <dbReference type="ChEBI" id="CHEBI:233605"/>
    </reaction>
</comment>
<dbReference type="Proteomes" id="UP001158576">
    <property type="component" value="Chromosome PAR"/>
</dbReference>
<keyword evidence="6" id="KW-1015">Disulfide bond</keyword>
<evidence type="ECO:0000313" key="15">
    <source>
        <dbReference type="Proteomes" id="UP001158576"/>
    </source>
</evidence>
<proteinExistence type="inferred from homology"/>
<dbReference type="PANTHER" id="PTHR11247:SF8">
    <property type="entry name" value="PALMITOYL-PROTEIN THIOESTERASE 1"/>
    <property type="match status" value="1"/>
</dbReference>
<organism evidence="14 15">
    <name type="scientific">Oikopleura dioica</name>
    <name type="common">Tunicate</name>
    <dbReference type="NCBI Taxonomy" id="34765"/>
    <lineage>
        <taxon>Eukaryota</taxon>
        <taxon>Metazoa</taxon>
        <taxon>Chordata</taxon>
        <taxon>Tunicata</taxon>
        <taxon>Appendicularia</taxon>
        <taxon>Copelata</taxon>
        <taxon>Oikopleuridae</taxon>
        <taxon>Oikopleura</taxon>
    </lineage>
</organism>
<gene>
    <name evidence="14" type="ORF">OKIOD_LOCUS4604</name>
</gene>
<feature type="chain" id="PRO_5047434576" description="Palmitoyl-protein thioesterase 1" evidence="13">
    <location>
        <begin position="20"/>
        <end position="287"/>
    </location>
</feature>
<dbReference type="EC" id="3.1.2.2" evidence="9"/>
<sequence length="287" mass="32302">MKLLSNLILTVLGTPVVLWHGMGDNCCHSFSMGAVSKMIQKKIPTVEYVKSLMIGDSEGSDTSNGFLMPVFQQLDLACQQIQADPALQNGYHAVGFSQGGQFLRALAQTCPSPPMKNLISIGGQQQGIFGFPKCPDGSSICEYVRKMLNWGAYTSFIQSRLVQAQYWHDPLQEETYKEYSQFIGVVNNEHEFNQTYKDNLLKLENLVLVKFEKDSMVVPKESSHFGYYSPGQDAEILPYDQTELYTEDRIGLKTLDTAGKLHFFTFAGDHLRFTDEEFTENLAQFLA</sequence>
<evidence type="ECO:0000256" key="12">
    <source>
        <dbReference type="ARBA" id="ARBA00093223"/>
    </source>
</evidence>
<comment type="catalytic activity">
    <reaction evidence="10">
        <text>hexadecanoyl-CoA + H2O = hexadecanoate + CoA + H(+)</text>
        <dbReference type="Rhea" id="RHEA:16645"/>
        <dbReference type="ChEBI" id="CHEBI:7896"/>
        <dbReference type="ChEBI" id="CHEBI:15377"/>
        <dbReference type="ChEBI" id="CHEBI:15378"/>
        <dbReference type="ChEBI" id="CHEBI:57287"/>
        <dbReference type="ChEBI" id="CHEBI:57379"/>
        <dbReference type="EC" id="3.1.2.2"/>
    </reaction>
    <physiologicalReaction direction="left-to-right" evidence="10">
        <dbReference type="Rhea" id="RHEA:16646"/>
    </physiologicalReaction>
</comment>
<evidence type="ECO:0000256" key="13">
    <source>
        <dbReference type="SAM" id="SignalP"/>
    </source>
</evidence>
<keyword evidence="4 13" id="KW-0732">Signal</keyword>
<evidence type="ECO:0000256" key="2">
    <source>
        <dbReference type="ARBA" id="ARBA00012423"/>
    </source>
</evidence>
<feature type="signal peptide" evidence="13">
    <location>
        <begin position="1"/>
        <end position="19"/>
    </location>
</feature>
<evidence type="ECO:0000256" key="7">
    <source>
        <dbReference type="ARBA" id="ARBA00023180"/>
    </source>
</evidence>
<reference evidence="14 15" key="1">
    <citation type="submission" date="2021-04" db="EMBL/GenBank/DDBJ databases">
        <authorList>
            <person name="Bliznina A."/>
        </authorList>
    </citation>
    <scope>NUCLEOTIDE SEQUENCE [LARGE SCALE GENOMIC DNA]</scope>
</reference>
<dbReference type="InterPro" id="IPR002472">
    <property type="entry name" value="Palm_thioest"/>
</dbReference>
<dbReference type="PRINTS" id="PR00414">
    <property type="entry name" value="PPTHIESTRASE"/>
</dbReference>